<keyword evidence="2" id="KW-0645">Protease</keyword>
<feature type="signal peptide" evidence="5">
    <location>
        <begin position="1"/>
        <end position="18"/>
    </location>
</feature>
<keyword evidence="8" id="KW-1185">Reference proteome</keyword>
<reference evidence="7 8" key="1">
    <citation type="submission" date="2023-08" db="EMBL/GenBank/DDBJ databases">
        <title>Rhodoferax potami sp. nov. and Rhodoferax mekongensis sp. nov., isolated from the Mekong River in Thailand.</title>
        <authorList>
            <person name="Kitikhun S."/>
            <person name="Charoenyingcharoen P."/>
            <person name="Siriarchawattana P."/>
            <person name="Likhitrattanapisal S."/>
            <person name="Nilsakha T."/>
            <person name="Chanpet A."/>
            <person name="Rattanawaree P."/>
            <person name="Ingsriswang S."/>
        </authorList>
    </citation>
    <scope>NUCLEOTIDE SEQUENCE [LARGE SCALE GENOMIC DNA]</scope>
    <source>
        <strain evidence="7 8">TBRC 17307</strain>
    </source>
</reference>
<evidence type="ECO:0000313" key="7">
    <source>
        <dbReference type="EMBL" id="WNO03483.1"/>
    </source>
</evidence>
<dbReference type="EMBL" id="CP132507">
    <property type="protein sequence ID" value="WNO03483.1"/>
    <property type="molecule type" value="Genomic_DNA"/>
</dbReference>
<sequence length="185" mass="20198">MRFVLLLTLLLSLGLAHAEPAPAPASGDEMSRFINDRGFLARIGDVGNKVTNRASELVMNSMAFLGVPYKRGGTQADTGFDCSGFVRAIYEQTAGLLLPRQASEQAAATQKIDKHELQPGDLVFFNTMRRAFSHVGIYVGNGKFIHSPKPGAEVRVEDMGVSYWAKRFDGARRVNAEEAQQAPAR</sequence>
<organism evidence="7 8">
    <name type="scientific">Rhodoferax mekongensis</name>
    <dbReference type="NCBI Taxonomy" id="3068341"/>
    <lineage>
        <taxon>Bacteria</taxon>
        <taxon>Pseudomonadati</taxon>
        <taxon>Pseudomonadota</taxon>
        <taxon>Betaproteobacteria</taxon>
        <taxon>Burkholderiales</taxon>
        <taxon>Comamonadaceae</taxon>
        <taxon>Rhodoferax</taxon>
    </lineage>
</organism>
<evidence type="ECO:0000256" key="1">
    <source>
        <dbReference type="ARBA" id="ARBA00007074"/>
    </source>
</evidence>
<dbReference type="Gene3D" id="3.90.1720.10">
    <property type="entry name" value="endopeptidase domain like (from Nostoc punctiforme)"/>
    <property type="match status" value="1"/>
</dbReference>
<dbReference type="Pfam" id="PF00877">
    <property type="entry name" value="NLPC_P60"/>
    <property type="match status" value="1"/>
</dbReference>
<dbReference type="RefSeq" id="WP_232459894.1">
    <property type="nucleotide sequence ID" value="NZ_CP132507.1"/>
</dbReference>
<dbReference type="InterPro" id="IPR000064">
    <property type="entry name" value="NLP_P60_dom"/>
</dbReference>
<evidence type="ECO:0000313" key="8">
    <source>
        <dbReference type="Proteomes" id="UP001302257"/>
    </source>
</evidence>
<evidence type="ECO:0000256" key="2">
    <source>
        <dbReference type="ARBA" id="ARBA00022670"/>
    </source>
</evidence>
<dbReference type="InterPro" id="IPR038765">
    <property type="entry name" value="Papain-like_cys_pep_sf"/>
</dbReference>
<evidence type="ECO:0000256" key="4">
    <source>
        <dbReference type="ARBA" id="ARBA00022807"/>
    </source>
</evidence>
<dbReference type="PANTHER" id="PTHR47053">
    <property type="entry name" value="MUREIN DD-ENDOPEPTIDASE MEPH-RELATED"/>
    <property type="match status" value="1"/>
</dbReference>
<evidence type="ECO:0000256" key="5">
    <source>
        <dbReference type="SAM" id="SignalP"/>
    </source>
</evidence>
<feature type="chain" id="PRO_5046330907" evidence="5">
    <location>
        <begin position="19"/>
        <end position="185"/>
    </location>
</feature>
<proteinExistence type="inferred from homology"/>
<gene>
    <name evidence="7" type="ORF">RAN89_11165</name>
</gene>
<feature type="domain" description="NlpC/P60" evidence="6">
    <location>
        <begin position="51"/>
        <end position="175"/>
    </location>
</feature>
<protein>
    <submittedName>
        <fullName evidence="7">C40 family peptidase</fullName>
    </submittedName>
</protein>
<keyword evidence="4" id="KW-0788">Thiol protease</keyword>
<comment type="similarity">
    <text evidence="1">Belongs to the peptidase C40 family.</text>
</comment>
<dbReference type="Proteomes" id="UP001302257">
    <property type="component" value="Chromosome"/>
</dbReference>
<evidence type="ECO:0000256" key="3">
    <source>
        <dbReference type="ARBA" id="ARBA00022801"/>
    </source>
</evidence>
<evidence type="ECO:0000259" key="6">
    <source>
        <dbReference type="PROSITE" id="PS51935"/>
    </source>
</evidence>
<dbReference type="SUPFAM" id="SSF54001">
    <property type="entry name" value="Cysteine proteinases"/>
    <property type="match status" value="1"/>
</dbReference>
<dbReference type="PANTHER" id="PTHR47053:SF1">
    <property type="entry name" value="MUREIN DD-ENDOPEPTIDASE MEPH-RELATED"/>
    <property type="match status" value="1"/>
</dbReference>
<accession>A0ABZ0AWH6</accession>
<keyword evidence="3" id="KW-0378">Hydrolase</keyword>
<name>A0ABZ0AWH6_9BURK</name>
<dbReference type="PROSITE" id="PS51935">
    <property type="entry name" value="NLPC_P60"/>
    <property type="match status" value="1"/>
</dbReference>
<dbReference type="InterPro" id="IPR051202">
    <property type="entry name" value="Peptidase_C40"/>
</dbReference>
<keyword evidence="5" id="KW-0732">Signal</keyword>